<dbReference type="PANTHER" id="PTHR11048">
    <property type="entry name" value="PRENYLTRANSFERASES"/>
    <property type="match status" value="1"/>
</dbReference>
<gene>
    <name evidence="10" type="ORF">PNOK_0428000</name>
</gene>
<comment type="subcellular location">
    <subcellularLocation>
        <location evidence="2">Membrane</location>
        <topology evidence="2">Multi-pass membrane protein</topology>
    </subcellularLocation>
    <subcellularLocation>
        <location evidence="9">Mitochondrion inner membrane</location>
        <topology evidence="9">Multi-pass membrane protein</topology>
        <orientation evidence="9">Matrix side</orientation>
    </subcellularLocation>
</comment>
<dbReference type="InterPro" id="IPR039653">
    <property type="entry name" value="Prenyltransferase"/>
</dbReference>
<reference evidence="10 11" key="1">
    <citation type="journal article" date="2017" name="Mol. Ecol.">
        <title>Comparative and population genomic landscape of Phellinus noxius: A hypervariable fungus causing root rot in trees.</title>
        <authorList>
            <person name="Chung C.L."/>
            <person name="Lee T.J."/>
            <person name="Akiba M."/>
            <person name="Lee H.H."/>
            <person name="Kuo T.H."/>
            <person name="Liu D."/>
            <person name="Ke H.M."/>
            <person name="Yokoi T."/>
            <person name="Roa M.B."/>
            <person name="Lu M.J."/>
            <person name="Chang Y.Y."/>
            <person name="Ann P.J."/>
            <person name="Tsai J.N."/>
            <person name="Chen C.Y."/>
            <person name="Tzean S.S."/>
            <person name="Ota Y."/>
            <person name="Hattori T."/>
            <person name="Sahashi N."/>
            <person name="Liou R.F."/>
            <person name="Kikuchi T."/>
            <person name="Tsai I.J."/>
        </authorList>
    </citation>
    <scope>NUCLEOTIDE SEQUENCE [LARGE SCALE GENOMIC DNA]</scope>
    <source>
        <strain evidence="10 11">FFPRI411160</strain>
    </source>
</reference>
<dbReference type="STRING" id="2282107.A0A286UI94"/>
<keyword evidence="11" id="KW-1185">Reference proteome</keyword>
<dbReference type="InterPro" id="IPR006370">
    <property type="entry name" value="HB_polyprenyltransferase-like"/>
</dbReference>
<feature type="transmembrane region" description="Helical" evidence="9">
    <location>
        <begin position="237"/>
        <end position="255"/>
    </location>
</feature>
<dbReference type="EMBL" id="NBII01000004">
    <property type="protein sequence ID" value="PAV19346.1"/>
    <property type="molecule type" value="Genomic_DNA"/>
</dbReference>
<evidence type="ECO:0000256" key="6">
    <source>
        <dbReference type="ARBA" id="ARBA00022692"/>
    </source>
</evidence>
<dbReference type="FunFam" id="1.20.120.1780:FF:000001">
    <property type="entry name" value="4-hydroxybenzoate octaprenyltransferase"/>
    <property type="match status" value="1"/>
</dbReference>
<dbReference type="PANTHER" id="PTHR11048:SF28">
    <property type="entry name" value="4-HYDROXYBENZOATE POLYPRENYLTRANSFERASE, MITOCHONDRIAL"/>
    <property type="match status" value="1"/>
</dbReference>
<keyword evidence="7 9" id="KW-1133">Transmembrane helix</keyword>
<feature type="transmembrane region" description="Helical" evidence="9">
    <location>
        <begin position="166"/>
        <end position="185"/>
    </location>
</feature>
<dbReference type="Gene3D" id="1.20.120.1780">
    <property type="entry name" value="UbiA prenyltransferase"/>
    <property type="match status" value="1"/>
</dbReference>
<evidence type="ECO:0000256" key="4">
    <source>
        <dbReference type="ARBA" id="ARBA00005985"/>
    </source>
</evidence>
<dbReference type="HAMAP" id="MF_01635">
    <property type="entry name" value="UbiA"/>
    <property type="match status" value="1"/>
</dbReference>
<dbReference type="CDD" id="cd13959">
    <property type="entry name" value="PT_UbiA_COQ2"/>
    <property type="match status" value="1"/>
</dbReference>
<keyword evidence="6 9" id="KW-0812">Transmembrane</keyword>
<comment type="function">
    <text evidence="9">Catalyzes the prenylation of para-hydroxybenzoate (PHB) with an all-trans polyprenyl group. Mediates the second step in the final reaction sequence of coenzyme Q (CoQ) biosynthesis, which is the condensation of the polyisoprenoid side chain with PHB, generating the first membrane-bound Q intermediate.</text>
</comment>
<dbReference type="Pfam" id="PF01040">
    <property type="entry name" value="UbiA"/>
    <property type="match status" value="1"/>
</dbReference>
<comment type="caution">
    <text evidence="10">The sequence shown here is derived from an EMBL/GenBank/DDBJ whole genome shotgun (WGS) entry which is preliminary data.</text>
</comment>
<feature type="transmembrane region" description="Helical" evidence="9">
    <location>
        <begin position="42"/>
        <end position="64"/>
    </location>
</feature>
<dbReference type="AlphaFoldDB" id="A0A286UI94"/>
<protein>
    <recommendedName>
        <fullName evidence="9">4-hydroxybenzoate polyprenyltransferase, mitochondrial</fullName>
        <shortName evidence="9">4-HB polyprenyltransferase</shortName>
        <ecNumber evidence="9">2.5.1.39</ecNumber>
    </recommendedName>
    <alternativeName>
        <fullName evidence="9">Para-hydroxybenzoate--polyprenyltransferase</fullName>
        <shortName evidence="9">PHB:PPT</shortName>
        <shortName evidence="9">PHB:polyprenyltransferase</shortName>
    </alternativeName>
</protein>
<comment type="pathway">
    <text evidence="3">Secondary metabolite biosynthesis.</text>
</comment>
<dbReference type="FunFam" id="1.10.357.140:FF:000008">
    <property type="entry name" value="4-hydroxybenzoate octaprenyltransferase"/>
    <property type="match status" value="1"/>
</dbReference>
<comment type="cofactor">
    <cofactor evidence="1 9">
        <name>Mg(2+)</name>
        <dbReference type="ChEBI" id="CHEBI:18420"/>
    </cofactor>
</comment>
<dbReference type="GO" id="GO:0008299">
    <property type="term" value="P:isoprenoid biosynthetic process"/>
    <property type="evidence" value="ECO:0007669"/>
    <property type="project" value="UniProtKB-UniRule"/>
</dbReference>
<evidence type="ECO:0000256" key="7">
    <source>
        <dbReference type="ARBA" id="ARBA00022989"/>
    </source>
</evidence>
<keyword evidence="9" id="KW-0831">Ubiquinone biosynthesis</keyword>
<evidence type="ECO:0000256" key="2">
    <source>
        <dbReference type="ARBA" id="ARBA00004141"/>
    </source>
</evidence>
<keyword evidence="8 9" id="KW-0472">Membrane</keyword>
<keyword evidence="5 9" id="KW-0808">Transferase</keyword>
<keyword evidence="9" id="KW-0999">Mitochondrion inner membrane</keyword>
<dbReference type="OrthoDB" id="18170at2759"/>
<dbReference type="EC" id="2.5.1.39" evidence="9"/>
<evidence type="ECO:0000313" key="10">
    <source>
        <dbReference type="EMBL" id="PAV19346.1"/>
    </source>
</evidence>
<comment type="pathway">
    <text evidence="9">Cofactor biosynthesis; ubiquinone biosynthesis.</text>
</comment>
<dbReference type="GO" id="GO:0008412">
    <property type="term" value="F:4-hydroxybenzoate polyprenyltransferase activity"/>
    <property type="evidence" value="ECO:0007669"/>
    <property type="project" value="UniProtKB-EC"/>
</dbReference>
<dbReference type="UniPathway" id="UPA00232"/>
<dbReference type="GO" id="GO:0005743">
    <property type="term" value="C:mitochondrial inner membrane"/>
    <property type="evidence" value="ECO:0007669"/>
    <property type="project" value="UniProtKB-SubCell"/>
</dbReference>
<keyword evidence="9" id="KW-0414">Isoprene biosynthesis</keyword>
<comment type="catalytic activity">
    <reaction evidence="9">
        <text>an all-trans-polyprenyl diphosphate + 4-hydroxybenzoate = a 4-hydroxy-3-(all-trans-polyprenyl)benzoate + diphosphate</text>
        <dbReference type="Rhea" id="RHEA:44504"/>
        <dbReference type="Rhea" id="RHEA-COMP:9514"/>
        <dbReference type="Rhea" id="RHEA-COMP:9564"/>
        <dbReference type="ChEBI" id="CHEBI:17879"/>
        <dbReference type="ChEBI" id="CHEBI:33019"/>
        <dbReference type="ChEBI" id="CHEBI:58914"/>
        <dbReference type="ChEBI" id="CHEBI:78396"/>
        <dbReference type="EC" id="2.5.1.39"/>
    </reaction>
</comment>
<evidence type="ECO:0000256" key="5">
    <source>
        <dbReference type="ARBA" id="ARBA00022679"/>
    </source>
</evidence>
<feature type="transmembrane region" description="Helical" evidence="9">
    <location>
        <begin position="115"/>
        <end position="134"/>
    </location>
</feature>
<comment type="similarity">
    <text evidence="4 9">Belongs to the UbiA prenyltransferase family.</text>
</comment>
<keyword evidence="9" id="KW-0496">Mitochondrion</keyword>
<dbReference type="PROSITE" id="PS00943">
    <property type="entry name" value="UBIA"/>
    <property type="match status" value="1"/>
</dbReference>
<evidence type="ECO:0000256" key="1">
    <source>
        <dbReference type="ARBA" id="ARBA00001946"/>
    </source>
</evidence>
<dbReference type="Gene3D" id="1.10.357.140">
    <property type="entry name" value="UbiA prenyltransferase"/>
    <property type="match status" value="1"/>
</dbReference>
<accession>A0A286UI94</accession>
<feature type="transmembrane region" description="Helical" evidence="9">
    <location>
        <begin position="206"/>
        <end position="231"/>
    </location>
</feature>
<dbReference type="InterPro" id="IPR000537">
    <property type="entry name" value="UbiA_prenyltransferase"/>
</dbReference>
<evidence type="ECO:0000256" key="3">
    <source>
        <dbReference type="ARBA" id="ARBA00005179"/>
    </source>
</evidence>
<feature type="transmembrane region" description="Helical" evidence="9">
    <location>
        <begin position="276"/>
        <end position="294"/>
    </location>
</feature>
<evidence type="ECO:0000256" key="9">
    <source>
        <dbReference type="HAMAP-Rule" id="MF_03189"/>
    </source>
</evidence>
<dbReference type="InParanoid" id="A0A286UI94"/>
<evidence type="ECO:0000256" key="8">
    <source>
        <dbReference type="ARBA" id="ARBA00023136"/>
    </source>
</evidence>
<dbReference type="Proteomes" id="UP000217199">
    <property type="component" value="Unassembled WGS sequence"/>
</dbReference>
<feature type="transmembrane region" description="Helical" evidence="9">
    <location>
        <begin position="84"/>
        <end position="109"/>
    </location>
</feature>
<sequence>MSSRPYLELMRVHKPAGGLLFFWPMVWGLAMAAYANKTPFPLLITLLVKTVFGAFILRSSACTINDIFDRDFDRAVERTKTRPIASGAVSVPAASIFLILQYVVGAWFFSTYNNLVFWISMIEMIPMLSIYPLVKRISYWPQAWLALSVNIGFAQSWFQIDDTYPNYSRAITLMVIATSFWTVMYDTVYGCQDRKDDIKIGIWSTALLFGNHVKTAAALCDIAFVVFLYLAGKANGHGLPFYVICVGGSVIQFIYQLLILDIDSTQSCWENFKNNAFYLGPLIFSGILVDYARVL</sequence>
<evidence type="ECO:0000313" key="11">
    <source>
        <dbReference type="Proteomes" id="UP000217199"/>
    </source>
</evidence>
<name>A0A286UI94_9AGAM</name>
<dbReference type="GO" id="GO:0006744">
    <property type="term" value="P:ubiquinone biosynthetic process"/>
    <property type="evidence" value="ECO:0007669"/>
    <property type="project" value="UniProtKB-UniRule"/>
</dbReference>
<organism evidence="10 11">
    <name type="scientific">Pyrrhoderma noxium</name>
    <dbReference type="NCBI Taxonomy" id="2282107"/>
    <lineage>
        <taxon>Eukaryota</taxon>
        <taxon>Fungi</taxon>
        <taxon>Dikarya</taxon>
        <taxon>Basidiomycota</taxon>
        <taxon>Agaricomycotina</taxon>
        <taxon>Agaricomycetes</taxon>
        <taxon>Hymenochaetales</taxon>
        <taxon>Hymenochaetaceae</taxon>
        <taxon>Pyrrhoderma</taxon>
    </lineage>
</organism>
<dbReference type="InterPro" id="IPR044878">
    <property type="entry name" value="UbiA_sf"/>
</dbReference>
<proteinExistence type="inferred from homology"/>
<dbReference type="InterPro" id="IPR030470">
    <property type="entry name" value="UbiA_prenylTrfase_CS"/>
</dbReference>